<evidence type="ECO:0000313" key="1">
    <source>
        <dbReference type="EMBL" id="JAI03983.1"/>
    </source>
</evidence>
<name>A0A0E9XMN4_ANGAN</name>
<dbReference type="EMBL" id="GBXM01004595">
    <property type="protein sequence ID" value="JAI03983.1"/>
    <property type="molecule type" value="Transcribed_RNA"/>
</dbReference>
<accession>A0A0E9XMN4</accession>
<protein>
    <submittedName>
        <fullName evidence="1">Uncharacterized protein</fullName>
    </submittedName>
</protein>
<sequence>MRHRNRMCLTVSLRKSCILQQLDVPMGLV</sequence>
<reference evidence="1" key="1">
    <citation type="submission" date="2014-11" db="EMBL/GenBank/DDBJ databases">
        <authorList>
            <person name="Amaro Gonzalez C."/>
        </authorList>
    </citation>
    <scope>NUCLEOTIDE SEQUENCE</scope>
</reference>
<proteinExistence type="predicted"/>
<organism evidence="1">
    <name type="scientific">Anguilla anguilla</name>
    <name type="common">European freshwater eel</name>
    <name type="synonym">Muraena anguilla</name>
    <dbReference type="NCBI Taxonomy" id="7936"/>
    <lineage>
        <taxon>Eukaryota</taxon>
        <taxon>Metazoa</taxon>
        <taxon>Chordata</taxon>
        <taxon>Craniata</taxon>
        <taxon>Vertebrata</taxon>
        <taxon>Euteleostomi</taxon>
        <taxon>Actinopterygii</taxon>
        <taxon>Neopterygii</taxon>
        <taxon>Teleostei</taxon>
        <taxon>Anguilliformes</taxon>
        <taxon>Anguillidae</taxon>
        <taxon>Anguilla</taxon>
    </lineage>
</organism>
<reference evidence="1" key="2">
    <citation type="journal article" date="2015" name="Fish Shellfish Immunol.">
        <title>Early steps in the European eel (Anguilla anguilla)-Vibrio vulnificus interaction in the gills: Role of the RtxA13 toxin.</title>
        <authorList>
            <person name="Callol A."/>
            <person name="Pajuelo D."/>
            <person name="Ebbesson L."/>
            <person name="Teles M."/>
            <person name="MacKenzie S."/>
            <person name="Amaro C."/>
        </authorList>
    </citation>
    <scope>NUCLEOTIDE SEQUENCE</scope>
</reference>
<dbReference type="AlphaFoldDB" id="A0A0E9XMN4"/>